<sequence length="292" mass="30492">MSQVLDTALAVETVETADSRPVRPQWHALRSGQGLAGVLLVGGIALLGLLAGVIAKYDPLQQIPAANLLGPSGEHWFGTDNVNRDLFARVLHGIRINLFVGFVAVPLGAVLGSLAGLLSSLNSLADVITQRVFDLLLAFPALILAIALAAVTGPGVHTVIIVIVAVEVPLFGRQIRTAILSVREQPYVEAAEVIGAGSWWTLRKHVLPNVLEPLGVQLALSMSLAVFVEAAMSFIGIGVRPPEPSLGGTIADSIAYLDANPAFAVGPLLVVSGLTLGFLLIAQALGRARRIA</sequence>
<dbReference type="EMBL" id="JAGGMR010000001">
    <property type="protein sequence ID" value="MBP2192181.1"/>
    <property type="molecule type" value="Genomic_DNA"/>
</dbReference>
<dbReference type="Pfam" id="PF00528">
    <property type="entry name" value="BPD_transp_1"/>
    <property type="match status" value="1"/>
</dbReference>
<feature type="transmembrane region" description="Helical" evidence="7">
    <location>
        <begin position="96"/>
        <end position="118"/>
    </location>
</feature>
<dbReference type="SUPFAM" id="SSF161098">
    <property type="entry name" value="MetI-like"/>
    <property type="match status" value="1"/>
</dbReference>
<name>A0ABS4QKE7_9NOCA</name>
<evidence type="ECO:0000313" key="9">
    <source>
        <dbReference type="EMBL" id="MBP2192181.1"/>
    </source>
</evidence>
<comment type="subcellular location">
    <subcellularLocation>
        <location evidence="1 7">Cell membrane</location>
        <topology evidence="1 7">Multi-pass membrane protein</topology>
    </subcellularLocation>
</comment>
<dbReference type="Gene3D" id="1.10.3720.10">
    <property type="entry name" value="MetI-like"/>
    <property type="match status" value="1"/>
</dbReference>
<evidence type="ECO:0000313" key="10">
    <source>
        <dbReference type="Proteomes" id="UP001519325"/>
    </source>
</evidence>
<dbReference type="InterPro" id="IPR050366">
    <property type="entry name" value="BP-dependent_transpt_permease"/>
</dbReference>
<proteinExistence type="inferred from homology"/>
<evidence type="ECO:0000256" key="2">
    <source>
        <dbReference type="ARBA" id="ARBA00022448"/>
    </source>
</evidence>
<evidence type="ECO:0000256" key="3">
    <source>
        <dbReference type="ARBA" id="ARBA00022475"/>
    </source>
</evidence>
<dbReference type="Proteomes" id="UP001519325">
    <property type="component" value="Unassembled WGS sequence"/>
</dbReference>
<dbReference type="RefSeq" id="WP_209894843.1">
    <property type="nucleotide sequence ID" value="NZ_JAGGMR010000001.1"/>
</dbReference>
<feature type="domain" description="ABC transmembrane type-1" evidence="8">
    <location>
        <begin position="94"/>
        <end position="280"/>
    </location>
</feature>
<feature type="transmembrane region" description="Helical" evidence="7">
    <location>
        <begin position="34"/>
        <end position="55"/>
    </location>
</feature>
<keyword evidence="10" id="KW-1185">Reference proteome</keyword>
<evidence type="ECO:0000256" key="6">
    <source>
        <dbReference type="ARBA" id="ARBA00023136"/>
    </source>
</evidence>
<dbReference type="InterPro" id="IPR035906">
    <property type="entry name" value="MetI-like_sf"/>
</dbReference>
<evidence type="ECO:0000256" key="5">
    <source>
        <dbReference type="ARBA" id="ARBA00022989"/>
    </source>
</evidence>
<keyword evidence="3" id="KW-1003">Cell membrane</keyword>
<keyword evidence="2 7" id="KW-0813">Transport</keyword>
<keyword evidence="6 7" id="KW-0472">Membrane</keyword>
<organism evidence="9 10">
    <name type="scientific">Nocardia goodfellowii</name>
    <dbReference type="NCBI Taxonomy" id="882446"/>
    <lineage>
        <taxon>Bacteria</taxon>
        <taxon>Bacillati</taxon>
        <taxon>Actinomycetota</taxon>
        <taxon>Actinomycetes</taxon>
        <taxon>Mycobacteriales</taxon>
        <taxon>Nocardiaceae</taxon>
        <taxon>Nocardia</taxon>
    </lineage>
</organism>
<evidence type="ECO:0000256" key="7">
    <source>
        <dbReference type="RuleBase" id="RU363032"/>
    </source>
</evidence>
<protein>
    <submittedName>
        <fullName evidence="9">Peptide/nickel transport system permease protein</fullName>
    </submittedName>
</protein>
<dbReference type="CDD" id="cd06261">
    <property type="entry name" value="TM_PBP2"/>
    <property type="match status" value="1"/>
</dbReference>
<keyword evidence="5 7" id="KW-1133">Transmembrane helix</keyword>
<gene>
    <name evidence="9" type="ORF">BJ987_005082</name>
</gene>
<evidence type="ECO:0000256" key="4">
    <source>
        <dbReference type="ARBA" id="ARBA00022692"/>
    </source>
</evidence>
<keyword evidence="4 7" id="KW-0812">Transmembrane</keyword>
<feature type="transmembrane region" description="Helical" evidence="7">
    <location>
        <begin position="218"/>
        <end position="239"/>
    </location>
</feature>
<dbReference type="PANTHER" id="PTHR43386:SF1">
    <property type="entry name" value="D,D-DIPEPTIDE TRANSPORT SYSTEM PERMEASE PROTEIN DDPC-RELATED"/>
    <property type="match status" value="1"/>
</dbReference>
<dbReference type="PROSITE" id="PS50928">
    <property type="entry name" value="ABC_TM1"/>
    <property type="match status" value="1"/>
</dbReference>
<dbReference type="PANTHER" id="PTHR43386">
    <property type="entry name" value="OLIGOPEPTIDE TRANSPORT SYSTEM PERMEASE PROTEIN APPC"/>
    <property type="match status" value="1"/>
</dbReference>
<comment type="similarity">
    <text evidence="7">Belongs to the binding-protein-dependent transport system permease family.</text>
</comment>
<evidence type="ECO:0000256" key="1">
    <source>
        <dbReference type="ARBA" id="ARBA00004651"/>
    </source>
</evidence>
<dbReference type="InterPro" id="IPR000515">
    <property type="entry name" value="MetI-like"/>
</dbReference>
<feature type="transmembrane region" description="Helical" evidence="7">
    <location>
        <begin position="259"/>
        <end position="282"/>
    </location>
</feature>
<comment type="caution">
    <text evidence="9">The sequence shown here is derived from an EMBL/GenBank/DDBJ whole genome shotgun (WGS) entry which is preliminary data.</text>
</comment>
<accession>A0ABS4QKE7</accession>
<feature type="transmembrane region" description="Helical" evidence="7">
    <location>
        <begin position="138"/>
        <end position="166"/>
    </location>
</feature>
<reference evidence="9 10" key="1">
    <citation type="submission" date="2021-03" db="EMBL/GenBank/DDBJ databases">
        <title>Sequencing the genomes of 1000 actinobacteria strains.</title>
        <authorList>
            <person name="Klenk H.-P."/>
        </authorList>
    </citation>
    <scope>NUCLEOTIDE SEQUENCE [LARGE SCALE GENOMIC DNA]</scope>
    <source>
        <strain evidence="9 10">DSM 45516</strain>
    </source>
</reference>
<evidence type="ECO:0000259" key="8">
    <source>
        <dbReference type="PROSITE" id="PS50928"/>
    </source>
</evidence>